<sequence length="441" mass="49581">MNQKNFACSPRLSYPPSTGHAMPCIKPLVTLWHYDAPQALEDEYKTWLSPKILKDYLDYVDFCFKTFGDRVKLWVTFNEPNAYSWNAYDRGTFAPGRCSSYVGKCPAGNSATEPYIAAHHFLLSHAAAVKLYRQKYQPHQKGKIGITIPTHWFVPKFDTEASRKAASRALDFLFGWFMDPVIFGDYPQSMRSIVGRRLPKFSEEQKKQLKGSIDFLGLNYYTGLYAESAPSSNDPNKSYSKDNQATTTTYKNGIPIGTPTALDWLFVYPKGIGEILLHIKEKYNNPDIYITENGVADANNKSLPIKEALKDNLRIGYFHDHLSYVLKAIKGGVNVKGYYLWTFWDDFEWDAGFTGDEKERRKKPPTKIWGLVAMIAGDPRIGAASQNLVQRATLPSSNEVRQWVGGFNGDLVDEDGGNKLPVGDNKCTWFGGGEAPTAATP</sequence>
<dbReference type="InterPro" id="IPR018120">
    <property type="entry name" value="Glyco_hydro_1_AS"/>
</dbReference>
<dbReference type="InterPro" id="IPR001360">
    <property type="entry name" value="Glyco_hydro_1"/>
</dbReference>
<accession>A0AA88DG27</accession>
<dbReference type="Proteomes" id="UP001187192">
    <property type="component" value="Unassembled WGS sequence"/>
</dbReference>
<organism evidence="4 5">
    <name type="scientific">Ficus carica</name>
    <name type="common">Common fig</name>
    <dbReference type="NCBI Taxonomy" id="3494"/>
    <lineage>
        <taxon>Eukaryota</taxon>
        <taxon>Viridiplantae</taxon>
        <taxon>Streptophyta</taxon>
        <taxon>Embryophyta</taxon>
        <taxon>Tracheophyta</taxon>
        <taxon>Spermatophyta</taxon>
        <taxon>Magnoliopsida</taxon>
        <taxon>eudicotyledons</taxon>
        <taxon>Gunneridae</taxon>
        <taxon>Pentapetalae</taxon>
        <taxon>rosids</taxon>
        <taxon>fabids</taxon>
        <taxon>Rosales</taxon>
        <taxon>Moraceae</taxon>
        <taxon>Ficeae</taxon>
        <taxon>Ficus</taxon>
    </lineage>
</organism>
<dbReference type="PROSITE" id="PS00572">
    <property type="entry name" value="GLYCOSYL_HYDROL_F1_1"/>
    <property type="match status" value="1"/>
</dbReference>
<evidence type="ECO:0000313" key="4">
    <source>
        <dbReference type="EMBL" id="GMN55331.1"/>
    </source>
</evidence>
<dbReference type="Gene3D" id="3.20.20.80">
    <property type="entry name" value="Glycosidases"/>
    <property type="match status" value="1"/>
</dbReference>
<reference evidence="4" key="1">
    <citation type="submission" date="2023-07" db="EMBL/GenBank/DDBJ databases">
        <title>draft genome sequence of fig (Ficus carica).</title>
        <authorList>
            <person name="Takahashi T."/>
            <person name="Nishimura K."/>
        </authorList>
    </citation>
    <scope>NUCLEOTIDE SEQUENCE</scope>
</reference>
<comment type="similarity">
    <text evidence="1 3">Belongs to the glycosyl hydrolase 1 family.</text>
</comment>
<evidence type="ECO:0000256" key="1">
    <source>
        <dbReference type="ARBA" id="ARBA00010838"/>
    </source>
</evidence>
<evidence type="ECO:0000256" key="2">
    <source>
        <dbReference type="PROSITE-ProRule" id="PRU10055"/>
    </source>
</evidence>
<name>A0AA88DG27_FICCA</name>
<evidence type="ECO:0000313" key="5">
    <source>
        <dbReference type="Proteomes" id="UP001187192"/>
    </source>
</evidence>
<dbReference type="GO" id="GO:0005975">
    <property type="term" value="P:carbohydrate metabolic process"/>
    <property type="evidence" value="ECO:0007669"/>
    <property type="project" value="InterPro"/>
</dbReference>
<dbReference type="SUPFAM" id="SSF51445">
    <property type="entry name" value="(Trans)glycosidases"/>
    <property type="match status" value="1"/>
</dbReference>
<dbReference type="InterPro" id="IPR017853">
    <property type="entry name" value="GH"/>
</dbReference>
<comment type="caution">
    <text evidence="4">The sequence shown here is derived from an EMBL/GenBank/DDBJ whole genome shotgun (WGS) entry which is preliminary data.</text>
</comment>
<feature type="active site" description="Nucleophile" evidence="2">
    <location>
        <position position="292"/>
    </location>
</feature>
<proteinExistence type="inferred from homology"/>
<dbReference type="PRINTS" id="PR00131">
    <property type="entry name" value="GLHYDRLASE1"/>
</dbReference>
<dbReference type="Pfam" id="PF00232">
    <property type="entry name" value="Glyco_hydro_1"/>
    <property type="match status" value="1"/>
</dbReference>
<dbReference type="EMBL" id="BTGU01000056">
    <property type="protein sequence ID" value="GMN55331.1"/>
    <property type="molecule type" value="Genomic_DNA"/>
</dbReference>
<keyword evidence="5" id="KW-1185">Reference proteome</keyword>
<protein>
    <submittedName>
        <fullName evidence="4">Uncharacterized protein</fullName>
    </submittedName>
</protein>
<gene>
    <name evidence="4" type="ORF">TIFTF001_024446</name>
</gene>
<dbReference type="PANTHER" id="PTHR10353">
    <property type="entry name" value="GLYCOSYL HYDROLASE"/>
    <property type="match status" value="1"/>
</dbReference>
<dbReference type="GO" id="GO:0008422">
    <property type="term" value="F:beta-glucosidase activity"/>
    <property type="evidence" value="ECO:0007669"/>
    <property type="project" value="TreeGrafter"/>
</dbReference>
<evidence type="ECO:0000256" key="3">
    <source>
        <dbReference type="RuleBase" id="RU003690"/>
    </source>
</evidence>
<dbReference type="PANTHER" id="PTHR10353:SF297">
    <property type="entry name" value="VICIANIN HYDROLASE-LIKE"/>
    <property type="match status" value="1"/>
</dbReference>
<dbReference type="AlphaFoldDB" id="A0AA88DG27"/>